<proteinExistence type="inferred from homology"/>
<evidence type="ECO:0000256" key="3">
    <source>
        <dbReference type="ARBA" id="ARBA00022630"/>
    </source>
</evidence>
<dbReference type="PRINTS" id="PR00368">
    <property type="entry name" value="FADPNR"/>
</dbReference>
<dbReference type="AlphaFoldDB" id="A0A7S7SKH5"/>
<reference evidence="9 10" key="1">
    <citation type="submission" date="2020-10" db="EMBL/GenBank/DDBJ databases">
        <title>Complete genome sequence of Paludibaculum fermentans P105T, a facultatively anaerobic acidobacterium capable of dissimilatory Fe(III) reduction.</title>
        <authorList>
            <person name="Dedysh S.N."/>
            <person name="Beletsky A.V."/>
            <person name="Kulichevskaya I.S."/>
            <person name="Mardanov A.V."/>
            <person name="Ravin N.V."/>
        </authorList>
    </citation>
    <scope>NUCLEOTIDE SEQUENCE [LARGE SCALE GENOMIC DNA]</scope>
    <source>
        <strain evidence="9 10">P105</strain>
    </source>
</reference>
<evidence type="ECO:0000313" key="10">
    <source>
        <dbReference type="Proteomes" id="UP000593892"/>
    </source>
</evidence>
<dbReference type="InterPro" id="IPR023753">
    <property type="entry name" value="FAD/NAD-binding_dom"/>
</dbReference>
<keyword evidence="10" id="KW-1185">Reference proteome</keyword>
<dbReference type="Pfam" id="PF02852">
    <property type="entry name" value="Pyr_redox_dim"/>
    <property type="match status" value="1"/>
</dbReference>
<dbReference type="Gene3D" id="3.50.50.60">
    <property type="entry name" value="FAD/NAD(P)-binding domain"/>
    <property type="match status" value="2"/>
</dbReference>
<accession>A0A7S7SKH5</accession>
<keyword evidence="3" id="KW-0285">Flavoprotein</keyword>
<sequence>MRLVVVGGVAAGLSAASRARRLDRSLEIVVLEKGNRISYGACGMPYWVEGQVRSMDELTVYKPEFFERERDIRIRTGCEVTTVQHSRREVALRSGERIRYDRLVWAAGARPAERIQHERVFNLHTDVDAERLQEFLRTRQPRTAAVIGGGYIGLEMATALRARGLAVTLFHEGTQLLHREEDWLTKKLVERLERCRVEVRLNTRAAAPAELPYDLVLCATGLKPNVEVMAEAGAELGRTGALRVSEQQETTLSGVYAAGDCCETTHVVSGRPVWVPLGTTANKMGRVAGSNAAGQRERFSGIVGTSVVRVGGMAVAMTGLSTQQARRDGFSPVDVLIESRARPKYFRGKMLQVQLVADRNSRRLLGAAIAGDEDAAGRINVVAAALAAKMRVEDFADLDLAYAPPYATVNDPLLVAAHQLRKALD</sequence>
<evidence type="ECO:0000256" key="4">
    <source>
        <dbReference type="ARBA" id="ARBA00022827"/>
    </source>
</evidence>
<evidence type="ECO:0000256" key="5">
    <source>
        <dbReference type="ARBA" id="ARBA00023002"/>
    </source>
</evidence>
<dbReference type="RefSeq" id="WP_194448709.1">
    <property type="nucleotide sequence ID" value="NZ_CP063849.1"/>
</dbReference>
<keyword evidence="6" id="KW-0676">Redox-active center</keyword>
<evidence type="ECO:0000256" key="1">
    <source>
        <dbReference type="ARBA" id="ARBA00001974"/>
    </source>
</evidence>
<keyword evidence="5" id="KW-0560">Oxidoreductase</keyword>
<feature type="domain" description="FAD/NAD(P)-binding" evidence="8">
    <location>
        <begin position="2"/>
        <end position="266"/>
    </location>
</feature>
<dbReference type="EMBL" id="CP063849">
    <property type="protein sequence ID" value="QOY87040.1"/>
    <property type="molecule type" value="Genomic_DNA"/>
</dbReference>
<dbReference type="SUPFAM" id="SSF55424">
    <property type="entry name" value="FAD/NAD-linked reductases, dimerisation (C-terminal) domain"/>
    <property type="match status" value="1"/>
</dbReference>
<dbReference type="InterPro" id="IPR004099">
    <property type="entry name" value="Pyr_nucl-diS_OxRdtase_dimer"/>
</dbReference>
<gene>
    <name evidence="9" type="ORF">IRI77_30375</name>
</gene>
<name>A0A7S7SKH5_PALFE</name>
<dbReference type="PANTHER" id="PTHR43429:SF1">
    <property type="entry name" value="NAD(P)H SULFUR OXIDOREDUCTASE (COA-DEPENDENT)"/>
    <property type="match status" value="1"/>
</dbReference>
<evidence type="ECO:0000259" key="7">
    <source>
        <dbReference type="Pfam" id="PF02852"/>
    </source>
</evidence>
<protein>
    <submittedName>
        <fullName evidence="9">FAD-dependent oxidoreductase</fullName>
    </submittedName>
</protein>
<dbReference type="GO" id="GO:0016491">
    <property type="term" value="F:oxidoreductase activity"/>
    <property type="evidence" value="ECO:0007669"/>
    <property type="project" value="UniProtKB-KW"/>
</dbReference>
<dbReference type="PRINTS" id="PR00411">
    <property type="entry name" value="PNDRDTASEI"/>
</dbReference>
<dbReference type="InterPro" id="IPR036188">
    <property type="entry name" value="FAD/NAD-bd_sf"/>
</dbReference>
<organism evidence="9 10">
    <name type="scientific">Paludibaculum fermentans</name>
    <dbReference type="NCBI Taxonomy" id="1473598"/>
    <lineage>
        <taxon>Bacteria</taxon>
        <taxon>Pseudomonadati</taxon>
        <taxon>Acidobacteriota</taxon>
        <taxon>Terriglobia</taxon>
        <taxon>Bryobacterales</taxon>
        <taxon>Bryobacteraceae</taxon>
        <taxon>Paludibaculum</taxon>
    </lineage>
</organism>
<dbReference type="KEGG" id="pfer:IRI77_30375"/>
<comment type="cofactor">
    <cofactor evidence="1">
        <name>FAD</name>
        <dbReference type="ChEBI" id="CHEBI:57692"/>
    </cofactor>
</comment>
<evidence type="ECO:0000259" key="8">
    <source>
        <dbReference type="Pfam" id="PF07992"/>
    </source>
</evidence>
<dbReference type="PANTHER" id="PTHR43429">
    <property type="entry name" value="PYRIDINE NUCLEOTIDE-DISULFIDE OXIDOREDUCTASE DOMAIN-CONTAINING"/>
    <property type="match status" value="1"/>
</dbReference>
<comment type="similarity">
    <text evidence="2">Belongs to the class-III pyridine nucleotide-disulfide oxidoreductase family.</text>
</comment>
<dbReference type="Pfam" id="PF07992">
    <property type="entry name" value="Pyr_redox_2"/>
    <property type="match status" value="1"/>
</dbReference>
<dbReference type="InterPro" id="IPR050260">
    <property type="entry name" value="FAD-bd_OxRdtase"/>
</dbReference>
<dbReference type="Proteomes" id="UP000593892">
    <property type="component" value="Chromosome"/>
</dbReference>
<keyword evidence="4" id="KW-0274">FAD</keyword>
<dbReference type="InterPro" id="IPR016156">
    <property type="entry name" value="FAD/NAD-linked_Rdtase_dimer_sf"/>
</dbReference>
<evidence type="ECO:0000256" key="6">
    <source>
        <dbReference type="ARBA" id="ARBA00023284"/>
    </source>
</evidence>
<dbReference type="SUPFAM" id="SSF51905">
    <property type="entry name" value="FAD/NAD(P)-binding domain"/>
    <property type="match status" value="2"/>
</dbReference>
<feature type="domain" description="Pyridine nucleotide-disulphide oxidoreductase dimerisation" evidence="7">
    <location>
        <begin position="312"/>
        <end position="407"/>
    </location>
</feature>
<evidence type="ECO:0000313" key="9">
    <source>
        <dbReference type="EMBL" id="QOY87040.1"/>
    </source>
</evidence>
<evidence type="ECO:0000256" key="2">
    <source>
        <dbReference type="ARBA" id="ARBA00009130"/>
    </source>
</evidence>